<sequence>MVCLNLHTSRQVTIMGTPRNPFGLEIPKDKLASFESTVEENRLKKKFIKTKLEAENLENGLRKLSMEFRDKNMDKYKRHLNRIGSQEDPAIMLHQEFKTLLSSNTVNGYHWLDKLRAKEAKLRQKLVVQYGGGHGGEEKVRRLEAQIMVPLDDNNA</sequence>
<proteinExistence type="predicted"/>
<comment type="caution">
    <text evidence="1">The sequence shown here is derived from an EMBL/GenBank/DDBJ whole genome shotgun (WGS) entry which is preliminary data.</text>
</comment>
<dbReference type="EMBL" id="LNIX01000009">
    <property type="protein sequence ID" value="OXA50223.1"/>
    <property type="molecule type" value="Genomic_DNA"/>
</dbReference>
<keyword evidence="2" id="KW-1185">Reference proteome</keyword>
<dbReference type="Proteomes" id="UP000198287">
    <property type="component" value="Unassembled WGS sequence"/>
</dbReference>
<reference evidence="1 2" key="1">
    <citation type="submission" date="2015-12" db="EMBL/GenBank/DDBJ databases">
        <title>The genome of Folsomia candida.</title>
        <authorList>
            <person name="Faddeeva A."/>
            <person name="Derks M.F."/>
            <person name="Anvar Y."/>
            <person name="Smit S."/>
            <person name="Van Straalen N."/>
            <person name="Roelofs D."/>
        </authorList>
    </citation>
    <scope>NUCLEOTIDE SEQUENCE [LARGE SCALE GENOMIC DNA]</scope>
    <source>
        <strain evidence="1 2">VU population</strain>
        <tissue evidence="1">Whole body</tissue>
    </source>
</reference>
<evidence type="ECO:0000313" key="1">
    <source>
        <dbReference type="EMBL" id="OXA50223.1"/>
    </source>
</evidence>
<name>A0A226DY68_FOLCA</name>
<protein>
    <submittedName>
        <fullName evidence="1">Uncharacterized protein</fullName>
    </submittedName>
</protein>
<gene>
    <name evidence="1" type="ORF">Fcan01_14683</name>
</gene>
<dbReference type="AlphaFoldDB" id="A0A226DY68"/>
<organism evidence="1 2">
    <name type="scientific">Folsomia candida</name>
    <name type="common">Springtail</name>
    <dbReference type="NCBI Taxonomy" id="158441"/>
    <lineage>
        <taxon>Eukaryota</taxon>
        <taxon>Metazoa</taxon>
        <taxon>Ecdysozoa</taxon>
        <taxon>Arthropoda</taxon>
        <taxon>Hexapoda</taxon>
        <taxon>Collembola</taxon>
        <taxon>Entomobryomorpha</taxon>
        <taxon>Isotomoidea</taxon>
        <taxon>Isotomidae</taxon>
        <taxon>Proisotominae</taxon>
        <taxon>Folsomia</taxon>
    </lineage>
</organism>
<accession>A0A226DY68</accession>
<evidence type="ECO:0000313" key="2">
    <source>
        <dbReference type="Proteomes" id="UP000198287"/>
    </source>
</evidence>